<organism evidence="2 3">
    <name type="scientific">Pyxicephalus adspersus</name>
    <name type="common">African bullfrog</name>
    <dbReference type="NCBI Taxonomy" id="30357"/>
    <lineage>
        <taxon>Eukaryota</taxon>
        <taxon>Metazoa</taxon>
        <taxon>Chordata</taxon>
        <taxon>Craniata</taxon>
        <taxon>Vertebrata</taxon>
        <taxon>Euteleostomi</taxon>
        <taxon>Amphibia</taxon>
        <taxon>Batrachia</taxon>
        <taxon>Anura</taxon>
        <taxon>Neobatrachia</taxon>
        <taxon>Ranoidea</taxon>
        <taxon>Pyxicephalidae</taxon>
        <taxon>Pyxicephalinae</taxon>
        <taxon>Pyxicephalus</taxon>
    </lineage>
</organism>
<comment type="caution">
    <text evidence="2">The sequence shown here is derived from an EMBL/GenBank/DDBJ whole genome shotgun (WGS) entry which is preliminary data.</text>
</comment>
<feature type="domain" description="CYTH" evidence="1">
    <location>
        <begin position="10"/>
        <end position="199"/>
    </location>
</feature>
<dbReference type="InterPro" id="IPR039582">
    <property type="entry name" value="THTPA"/>
</dbReference>
<dbReference type="Proteomes" id="UP001181693">
    <property type="component" value="Unassembled WGS sequence"/>
</dbReference>
<dbReference type="GO" id="GO:0050333">
    <property type="term" value="F:thiamine triphosphate phosphatase activity"/>
    <property type="evidence" value="ECO:0007669"/>
    <property type="project" value="InterPro"/>
</dbReference>
<dbReference type="AlphaFoldDB" id="A0AAV3A5X9"/>
<dbReference type="PANTHER" id="PTHR14586:SF1">
    <property type="entry name" value="THIAMINE-TRIPHOSPHATASE"/>
    <property type="match status" value="1"/>
</dbReference>
<dbReference type="SUPFAM" id="SSF55154">
    <property type="entry name" value="CYTH-like phosphatases"/>
    <property type="match status" value="1"/>
</dbReference>
<name>A0AAV3A5X9_PYXAD</name>
<accession>A0AAV3A5X9</accession>
<gene>
    <name evidence="2" type="ORF">GDO54_013512</name>
</gene>
<dbReference type="InterPro" id="IPR023577">
    <property type="entry name" value="CYTH_domain"/>
</dbReference>
<dbReference type="Pfam" id="PF01928">
    <property type="entry name" value="CYTH"/>
    <property type="match status" value="1"/>
</dbReference>
<keyword evidence="3" id="KW-1185">Reference proteome</keyword>
<evidence type="ECO:0000313" key="3">
    <source>
        <dbReference type="Proteomes" id="UP001181693"/>
    </source>
</evidence>
<proteinExistence type="predicted"/>
<dbReference type="PANTHER" id="PTHR14586">
    <property type="entry name" value="THIAMINE-TRIPHOSPHATASE"/>
    <property type="match status" value="1"/>
</dbReference>
<dbReference type="GO" id="GO:0000287">
    <property type="term" value="F:magnesium ion binding"/>
    <property type="evidence" value="ECO:0007669"/>
    <property type="project" value="TreeGrafter"/>
</dbReference>
<dbReference type="SMART" id="SM01118">
    <property type="entry name" value="CYTH"/>
    <property type="match status" value="1"/>
</dbReference>
<reference evidence="2" key="1">
    <citation type="thesis" date="2020" institute="ProQuest LLC" country="789 East Eisenhower Parkway, Ann Arbor, MI, USA">
        <title>Comparative Genomics and Chromosome Evolution.</title>
        <authorList>
            <person name="Mudd A.B."/>
        </authorList>
    </citation>
    <scope>NUCLEOTIDE SEQUENCE</scope>
    <source>
        <strain evidence="2">1538</strain>
        <tissue evidence="2">Blood</tissue>
    </source>
</reference>
<dbReference type="Gene3D" id="2.40.320.10">
    <property type="entry name" value="Hypothetical Protein Pfu-838710-001"/>
    <property type="match status" value="1"/>
</dbReference>
<sequence length="214" mass="24184">MAPSSHLSAPIEVERKFIPGPEVEKSLNAIGAKLLKEITFRDCYYDSPDLRLALADYWLRKREDSWELKYPPQIGARGLTGASTQYLEVTQENQIICKISEVLGVPSPPNIEAFGLGELASFVTRRRRFQLPLEESSKTKVVVDLDEADFGFEVGEVEVIVETQEEVQNAMQKLEDICKKLGVFQESAVQGKVSMFLKLNRAEHYKQLIEAHVI</sequence>
<protein>
    <recommendedName>
        <fullName evidence="1">CYTH domain-containing protein</fullName>
    </recommendedName>
</protein>
<dbReference type="EMBL" id="DYDO01000006">
    <property type="protein sequence ID" value="DBA22489.1"/>
    <property type="molecule type" value="Genomic_DNA"/>
</dbReference>
<evidence type="ECO:0000313" key="2">
    <source>
        <dbReference type="EMBL" id="DBA22489.1"/>
    </source>
</evidence>
<dbReference type="PROSITE" id="PS51707">
    <property type="entry name" value="CYTH"/>
    <property type="match status" value="1"/>
</dbReference>
<dbReference type="InterPro" id="IPR033469">
    <property type="entry name" value="CYTH-like_dom_sf"/>
</dbReference>
<dbReference type="GO" id="GO:0042357">
    <property type="term" value="P:thiamine diphosphate metabolic process"/>
    <property type="evidence" value="ECO:0007669"/>
    <property type="project" value="TreeGrafter"/>
</dbReference>
<evidence type="ECO:0000259" key="1">
    <source>
        <dbReference type="PROSITE" id="PS51707"/>
    </source>
</evidence>